<dbReference type="InterPro" id="IPR035979">
    <property type="entry name" value="RBD_domain_sf"/>
</dbReference>
<feature type="domain" description="PWWP" evidence="2">
    <location>
        <begin position="88"/>
        <end position="132"/>
    </location>
</feature>
<name>A0A059A794_EUCGR</name>
<evidence type="ECO:0000256" key="1">
    <source>
        <dbReference type="SAM" id="MobiDB-lite"/>
    </source>
</evidence>
<dbReference type="InterPro" id="IPR000313">
    <property type="entry name" value="PWWP_dom"/>
</dbReference>
<dbReference type="eggNOG" id="ENOG502QTFR">
    <property type="taxonomic scope" value="Eukaryota"/>
</dbReference>
<dbReference type="OMA" id="ECHINNS"/>
<feature type="region of interest" description="Disordered" evidence="1">
    <location>
        <begin position="506"/>
        <end position="533"/>
    </location>
</feature>
<feature type="region of interest" description="Disordered" evidence="1">
    <location>
        <begin position="1037"/>
        <end position="1056"/>
    </location>
</feature>
<dbReference type="PANTHER" id="PTHR42851:SF19">
    <property type="entry name" value="PWWP DOMAIN-CONTAINING PROTEIN 2-RELATED"/>
    <property type="match status" value="1"/>
</dbReference>
<evidence type="ECO:0000313" key="3">
    <source>
        <dbReference type="EMBL" id="KCW49708.1"/>
    </source>
</evidence>
<evidence type="ECO:0000259" key="2">
    <source>
        <dbReference type="PROSITE" id="PS50812"/>
    </source>
</evidence>
<accession>A0A059A794</accession>
<dbReference type="EMBL" id="KK198763">
    <property type="protein sequence ID" value="KCW49708.1"/>
    <property type="molecule type" value="Genomic_DNA"/>
</dbReference>
<dbReference type="FunCoup" id="A0A059A794">
    <property type="interactions" value="1073"/>
</dbReference>
<protein>
    <recommendedName>
        <fullName evidence="2">PWWP domain-containing protein</fullName>
    </recommendedName>
</protein>
<dbReference type="OrthoDB" id="62853at2759"/>
<dbReference type="PROSITE" id="PS50812">
    <property type="entry name" value="PWWP"/>
    <property type="match status" value="1"/>
</dbReference>
<feature type="region of interest" description="Disordered" evidence="1">
    <location>
        <begin position="723"/>
        <end position="745"/>
    </location>
</feature>
<dbReference type="CDD" id="cd05162">
    <property type="entry name" value="PWWP"/>
    <property type="match status" value="1"/>
</dbReference>
<dbReference type="AlphaFoldDB" id="A0A059A794"/>
<dbReference type="GO" id="GO:0003676">
    <property type="term" value="F:nucleic acid binding"/>
    <property type="evidence" value="ECO:0007669"/>
    <property type="project" value="InterPro"/>
</dbReference>
<feature type="compositionally biased region" description="Polar residues" evidence="1">
    <location>
        <begin position="520"/>
        <end position="529"/>
    </location>
</feature>
<dbReference type="Gramene" id="KCW49708">
    <property type="protein sequence ID" value="KCW49708"/>
    <property type="gene ID" value="EUGRSUZ_K03210"/>
</dbReference>
<dbReference type="SUPFAM" id="SSF54928">
    <property type="entry name" value="RNA-binding domain, RBD"/>
    <property type="match status" value="1"/>
</dbReference>
<dbReference type="InterPro" id="IPR053063">
    <property type="entry name" value="PWWP_domain_containing_PDP"/>
</dbReference>
<gene>
    <name evidence="3" type="ORF">EUGRSUZ_K03210</name>
</gene>
<sequence>MTEDEMVWMDIPDQAERSRNRMSASSELETEYCRDKEEDENCRLLPYMDCVSNVGECITAAPILHCDDFRDGTRRNGRSAESGQEISISDLVWCKIRGPYWWPGKLIGCSAGVAKDYFVVACFGHQARGPDRVSLIKPLWEHFPLMETQSSSDKFCHAVDCALGELSRRVEYVLTCQCVPREVRTRFKPQAEVNAALVKNSSQQGTEDSVLSTASFTPRELVKYIKKWGVSPNNGPSRLLLSVAKSQLLAFSRWKGFSQLPEFISFGGKLENEVDMTPLGDCHQNPIEIDGTNPEFGACHGMPVVKTGCYISNLSECKNSFQDGVHPGNKRKTCLGLRAENCLRTSTDEVGSFERSRGSSFLFGKAAGLDESVSPCTGALTENSTDQSVHMFEQNHMGMLEVQRKTECHINNSNKLKHIPFNVVRHGRKRKSFPASSAKNCQHMSMNEVGSDQGACENSFGKAAGLNESVSACTGIPTMISVDQSMQSKQNHRAIHRIHKVASESNGSLTLEEHLKESPSGRSNINAHSGLTPHDSWSRKHLLGYAPPKQKLLQLYLFAANPMRRSKFPTRTVRYFSELRNSVVPDHLPLKSCGESAQEASVVETQSTMTNSSVAEPMDLECFKDSVQTSTIISSIQEPRLPLENWNAGDALLETPHERPVPSVVPKMDCQFCPAFIRDPRLPHENPLMELKKPTHDVSGMRIECSKDPFSTARTIQSIPVQQPSIGNQNAGNSLTESERPVPSIKPQVGQFRHTLIQKLQIRRPSPYKKVKQPNDDILAMMPERSEDSFMSSRIIQSIPKPQPSLGNQNVGDSLLKAPCKKPVPSMEPQTDHQFCPLLICKSQAPFQDPCVKAKCPSNDVSGTALEFSKDMFMTDRITQNISEQKVLPEEEEDTGNSVLDYPSKRPAHLMEPQINHHFGPALIQESQFPCENPYVEVKKPDGDVPGSSKEYFSTALILTFTNLNLAPSVTKLHKMFSCFGPLKESESKVLNKSKQVKIVFKNRLDAETAFIKLGEHRIFGPLLRSYRLKYVRSCSPEASPSHLRKHKKKFQQDNL</sequence>
<dbReference type="STRING" id="71139.A0A059A794"/>
<dbReference type="InParanoid" id="A0A059A794"/>
<feature type="compositionally biased region" description="Polar residues" evidence="1">
    <location>
        <begin position="723"/>
        <end position="736"/>
    </location>
</feature>
<dbReference type="PANTHER" id="PTHR42851">
    <property type="entry name" value="ALDOLASE-RELATED"/>
    <property type="match status" value="1"/>
</dbReference>
<dbReference type="Gene3D" id="2.30.30.140">
    <property type="match status" value="1"/>
</dbReference>
<dbReference type="KEGG" id="egr:104426536"/>
<reference evidence="3" key="1">
    <citation type="submission" date="2013-07" db="EMBL/GenBank/DDBJ databases">
        <title>The genome of Eucalyptus grandis.</title>
        <authorList>
            <person name="Schmutz J."/>
            <person name="Hayes R."/>
            <person name="Myburg A."/>
            <person name="Tuskan G."/>
            <person name="Grattapaglia D."/>
            <person name="Rokhsar D.S."/>
        </authorList>
    </citation>
    <scope>NUCLEOTIDE SEQUENCE</scope>
    <source>
        <tissue evidence="3">Leaf extractions</tissue>
    </source>
</reference>
<dbReference type="SUPFAM" id="SSF63748">
    <property type="entry name" value="Tudor/PWWP/MBT"/>
    <property type="match status" value="1"/>
</dbReference>
<proteinExistence type="predicted"/>
<organism evidence="3">
    <name type="scientific">Eucalyptus grandis</name>
    <name type="common">Flooded gum</name>
    <dbReference type="NCBI Taxonomy" id="71139"/>
    <lineage>
        <taxon>Eukaryota</taxon>
        <taxon>Viridiplantae</taxon>
        <taxon>Streptophyta</taxon>
        <taxon>Embryophyta</taxon>
        <taxon>Tracheophyta</taxon>
        <taxon>Spermatophyta</taxon>
        <taxon>Magnoliopsida</taxon>
        <taxon>eudicotyledons</taxon>
        <taxon>Gunneridae</taxon>
        <taxon>Pentapetalae</taxon>
        <taxon>rosids</taxon>
        <taxon>malvids</taxon>
        <taxon>Myrtales</taxon>
        <taxon>Myrtaceae</taxon>
        <taxon>Myrtoideae</taxon>
        <taxon>Eucalypteae</taxon>
        <taxon>Eucalyptus</taxon>
    </lineage>
</organism>